<feature type="region of interest" description="Disordered" evidence="1">
    <location>
        <begin position="225"/>
        <end position="320"/>
    </location>
</feature>
<dbReference type="Pfam" id="PF11510">
    <property type="entry name" value="FA_FANCE"/>
    <property type="match status" value="1"/>
</dbReference>
<dbReference type="InterPro" id="IPR039685">
    <property type="entry name" value="FANCE"/>
</dbReference>
<dbReference type="GO" id="GO:0036297">
    <property type="term" value="P:interstrand cross-link repair"/>
    <property type="evidence" value="ECO:0007669"/>
    <property type="project" value="InterPro"/>
</dbReference>
<evidence type="ECO:0000313" key="4">
    <source>
        <dbReference type="RefSeq" id="XP_021005213.1"/>
    </source>
</evidence>
<dbReference type="RefSeq" id="XP_021005213.1">
    <property type="nucleotide sequence ID" value="XM_021149554.1"/>
</dbReference>
<dbReference type="CTD" id="2178"/>
<feature type="compositionally biased region" description="Basic and acidic residues" evidence="1">
    <location>
        <begin position="248"/>
        <end position="284"/>
    </location>
</feature>
<dbReference type="Proteomes" id="UP000515126">
    <property type="component" value="Chromosome 17"/>
</dbReference>
<dbReference type="KEGG" id="mcal:110283996"/>
<dbReference type="GeneID" id="110283996"/>
<dbReference type="Gene3D" id="1.25.40.480">
    <property type="match status" value="1"/>
</dbReference>
<reference evidence="4" key="1">
    <citation type="submission" date="2025-08" db="UniProtKB">
        <authorList>
            <consortium name="RefSeq"/>
        </authorList>
    </citation>
    <scope>IDENTIFICATION</scope>
</reference>
<keyword evidence="3" id="KW-1185">Reference proteome</keyword>
<proteinExistence type="predicted"/>
<accession>A0A6P5NZF8</accession>
<dbReference type="GO" id="GO:0043240">
    <property type="term" value="C:Fanconi anaemia nuclear complex"/>
    <property type="evidence" value="ECO:0007669"/>
    <property type="project" value="InterPro"/>
</dbReference>
<dbReference type="FunFam" id="1.25.40.480:FF:000002">
    <property type="entry name" value="Fanconi anemia, complementation group E"/>
    <property type="match status" value="1"/>
</dbReference>
<sequence>MITSLPAPLRSLGPAPSGYTGCSEFPWPGEICAAGVAFRSRVSWPPPRVRSALATPVSDTVASAGAAPWATLEAPARLLLQALQAGPEGARRGLGVLRALGRRAEHFPWDGFLEALGHVEPEVRGPDGRLELVPLLLRLPGVCRKNLLSLLLALLPSLPESGLHSVLQLHHQDTSSTPDAWLHALGELLRRDVGVGAAVEGSSPLTRSCQSQLRDLCGRLGQGGRGLKLAQAPDPEQEDRLSQLCGKRTKEPEEAASPESERSPKRFRGCEEEVGGKEPEERPTLESLGSPPDAGGVLPDTEAQAPETGPGVEGPKGPAESVELPKVVQDQVPRLQLLLKAFQEGLEGQEEPLADLQFLHECSPSEMELLCRELQLPQLPDGGLLQLCSHLLGLTPALSLSNASVLARSLFLDRIRYLPSSASRLLRVALVSFCVKYTYAICRAVLCPLLQDPHVGPAQTELLCSLIKDESLEPDMQVQILGQVLELAWREETSFLVLQTLLERQVEMTPEVFSVLVQRLCKEGPAATTSMAYAKLMLTVMTKYQASITEQQSLDLAVALEPNATFLKKALQAALRHVTH</sequence>
<dbReference type="CDD" id="cd07439">
    <property type="entry name" value="FANCE_c-term"/>
    <property type="match status" value="1"/>
</dbReference>
<dbReference type="InterPro" id="IPR021025">
    <property type="entry name" value="Fanconi_anaemia_gr_E_prot_C"/>
</dbReference>
<name>A0A6P5NZF8_MUSCR</name>
<evidence type="ECO:0000256" key="1">
    <source>
        <dbReference type="SAM" id="MobiDB-lite"/>
    </source>
</evidence>
<feature type="domain" description="Fanconi Anaemia group E protein C-terminal" evidence="2">
    <location>
        <begin position="319"/>
        <end position="578"/>
    </location>
</feature>
<dbReference type="PANTHER" id="PTHR32094">
    <property type="entry name" value="FANCONI ANEMIA GROUP E PROTEIN"/>
    <property type="match status" value="1"/>
</dbReference>
<organism evidence="3 4">
    <name type="scientific">Mus caroli</name>
    <name type="common">Ryukyu mouse</name>
    <name type="synonym">Ricefield mouse</name>
    <dbReference type="NCBI Taxonomy" id="10089"/>
    <lineage>
        <taxon>Eukaryota</taxon>
        <taxon>Metazoa</taxon>
        <taxon>Chordata</taxon>
        <taxon>Craniata</taxon>
        <taxon>Vertebrata</taxon>
        <taxon>Euteleostomi</taxon>
        <taxon>Mammalia</taxon>
        <taxon>Eutheria</taxon>
        <taxon>Euarchontoglires</taxon>
        <taxon>Glires</taxon>
        <taxon>Rodentia</taxon>
        <taxon>Myomorpha</taxon>
        <taxon>Muroidea</taxon>
        <taxon>Muridae</taxon>
        <taxon>Murinae</taxon>
        <taxon>Mus</taxon>
        <taxon>Mus</taxon>
    </lineage>
</organism>
<dbReference type="AlphaFoldDB" id="A0A6P5NZF8"/>
<evidence type="ECO:0000313" key="3">
    <source>
        <dbReference type="Proteomes" id="UP000515126"/>
    </source>
</evidence>
<protein>
    <submittedName>
        <fullName evidence="4">Fanconi anemia group E protein</fullName>
    </submittedName>
</protein>
<dbReference type="PANTHER" id="PTHR32094:SF5">
    <property type="entry name" value="FANCONI ANEMIA GROUP E PROTEIN"/>
    <property type="match status" value="1"/>
</dbReference>
<evidence type="ECO:0000259" key="2">
    <source>
        <dbReference type="Pfam" id="PF11510"/>
    </source>
</evidence>
<gene>
    <name evidence="4" type="primary">Fance</name>
</gene>